<evidence type="ECO:0000256" key="3">
    <source>
        <dbReference type="ARBA" id="ARBA00022448"/>
    </source>
</evidence>
<dbReference type="PROSITE" id="PS51012">
    <property type="entry name" value="ABC_TM2"/>
    <property type="match status" value="1"/>
</dbReference>
<feature type="transmembrane region" description="Helical" evidence="8">
    <location>
        <begin position="313"/>
        <end position="335"/>
    </location>
</feature>
<keyword evidence="4" id="KW-1003">Cell membrane</keyword>
<feature type="transmembrane region" description="Helical" evidence="8">
    <location>
        <begin position="147"/>
        <end position="170"/>
    </location>
</feature>
<dbReference type="AlphaFoldDB" id="A0A2N0ZDN3"/>
<dbReference type="GO" id="GO:0005886">
    <property type="term" value="C:plasma membrane"/>
    <property type="evidence" value="ECO:0007669"/>
    <property type="project" value="UniProtKB-SubCell"/>
</dbReference>
<feature type="transmembrane region" description="Helical" evidence="8">
    <location>
        <begin position="21"/>
        <end position="39"/>
    </location>
</feature>
<dbReference type="InterPro" id="IPR051449">
    <property type="entry name" value="ABC-2_transporter_component"/>
</dbReference>
<evidence type="ECO:0000256" key="1">
    <source>
        <dbReference type="ARBA" id="ARBA00004651"/>
    </source>
</evidence>
<evidence type="ECO:0000259" key="9">
    <source>
        <dbReference type="PROSITE" id="PS51012"/>
    </source>
</evidence>
<evidence type="ECO:0000256" key="6">
    <source>
        <dbReference type="ARBA" id="ARBA00022989"/>
    </source>
</evidence>
<proteinExistence type="inferred from homology"/>
<dbReference type="Pfam" id="PF12698">
    <property type="entry name" value="ABC2_membrane_3"/>
    <property type="match status" value="1"/>
</dbReference>
<sequence>MRIKALTIRILRQIFRDKRTIALLIFAPILVLTLLHFVFNGSNYEPTIGLVDLPEAVSNSLNSSEAGHFQNYDHMKEAKSAIEQRTIDAYLYMDGSQPSLVLEGSDPTSNRAVMSLLQNAFNSPDKKSAKMDIDFLHGGSELEQFDYIGPILLGFFVFFFVFLIAGVSFLRERTTGTLERLLSTPLKKSEIVFGYVIGFGIFTILQTFLIAAYAIYVLGMYMEGAFSLVIIISLFTALTALTLGILLSSFANNELQMMQFIPIIIVPQIFFSGLFNLEAIPEWLSWIGPLTPLYYTADALTSVMVRGTGWGTIIENILLLTGFSLLFILLNILVLKKHRKI</sequence>
<dbReference type="PANTHER" id="PTHR30294">
    <property type="entry name" value="MEMBRANE COMPONENT OF ABC TRANSPORTER YHHJ-RELATED"/>
    <property type="match status" value="1"/>
</dbReference>
<evidence type="ECO:0000256" key="7">
    <source>
        <dbReference type="ARBA" id="ARBA00023136"/>
    </source>
</evidence>
<protein>
    <submittedName>
        <fullName evidence="10">ABC transporter permease</fullName>
    </submittedName>
</protein>
<dbReference type="Proteomes" id="UP000233343">
    <property type="component" value="Unassembled WGS sequence"/>
</dbReference>
<dbReference type="GO" id="GO:0140359">
    <property type="term" value="F:ABC-type transporter activity"/>
    <property type="evidence" value="ECO:0007669"/>
    <property type="project" value="InterPro"/>
</dbReference>
<comment type="caution">
    <text evidence="10">The sequence shown here is derived from an EMBL/GenBank/DDBJ whole genome shotgun (WGS) entry which is preliminary data.</text>
</comment>
<accession>A0A2N0ZDN3</accession>
<dbReference type="InterPro" id="IPR047817">
    <property type="entry name" value="ABC2_TM_bact-type"/>
</dbReference>
<keyword evidence="6 8" id="KW-1133">Transmembrane helix</keyword>
<comment type="similarity">
    <text evidence="2">Belongs to the ABC-2 integral membrane protein family.</text>
</comment>
<comment type="subcellular location">
    <subcellularLocation>
        <location evidence="1">Cell membrane</location>
        <topology evidence="1">Multi-pass membrane protein</topology>
    </subcellularLocation>
</comment>
<evidence type="ECO:0000256" key="8">
    <source>
        <dbReference type="SAM" id="Phobius"/>
    </source>
</evidence>
<keyword evidence="11" id="KW-1185">Reference proteome</keyword>
<feature type="domain" description="ABC transmembrane type-2" evidence="9">
    <location>
        <begin position="98"/>
        <end position="338"/>
    </location>
</feature>
<name>A0A2N0ZDN3_9BACI</name>
<dbReference type="InterPro" id="IPR013525">
    <property type="entry name" value="ABC2_TM"/>
</dbReference>
<keyword evidence="7 8" id="KW-0472">Membrane</keyword>
<feature type="transmembrane region" description="Helical" evidence="8">
    <location>
        <begin position="225"/>
        <end position="248"/>
    </location>
</feature>
<feature type="transmembrane region" description="Helical" evidence="8">
    <location>
        <begin position="260"/>
        <end position="280"/>
    </location>
</feature>
<keyword evidence="3" id="KW-0813">Transport</keyword>
<gene>
    <name evidence="10" type="ORF">CWS20_17945</name>
</gene>
<dbReference type="RefSeq" id="WP_066188953.1">
    <property type="nucleotide sequence ID" value="NZ_JARMMB010000015.1"/>
</dbReference>
<evidence type="ECO:0000256" key="4">
    <source>
        <dbReference type="ARBA" id="ARBA00022475"/>
    </source>
</evidence>
<evidence type="ECO:0000313" key="10">
    <source>
        <dbReference type="EMBL" id="PKG27609.1"/>
    </source>
</evidence>
<reference evidence="10 11" key="1">
    <citation type="journal article" date="2010" name="Int. J. Syst. Evol. Microbiol.">
        <title>Bacillus horneckiae sp. nov., isolated from a spacecraft-assembly clean room.</title>
        <authorList>
            <person name="Vaishampayan P."/>
            <person name="Probst A."/>
            <person name="Krishnamurthi S."/>
            <person name="Ghosh S."/>
            <person name="Osman S."/>
            <person name="McDowall A."/>
            <person name="Ruckmani A."/>
            <person name="Mayilraj S."/>
            <person name="Venkateswaran K."/>
        </authorList>
    </citation>
    <scope>NUCLEOTIDE SEQUENCE [LARGE SCALE GENOMIC DNA]</scope>
    <source>
        <strain evidence="11">1PO1SC</strain>
    </source>
</reference>
<feature type="transmembrane region" description="Helical" evidence="8">
    <location>
        <begin position="191"/>
        <end position="219"/>
    </location>
</feature>
<keyword evidence="5 8" id="KW-0812">Transmembrane</keyword>
<evidence type="ECO:0000256" key="5">
    <source>
        <dbReference type="ARBA" id="ARBA00022692"/>
    </source>
</evidence>
<evidence type="ECO:0000256" key="2">
    <source>
        <dbReference type="ARBA" id="ARBA00007783"/>
    </source>
</evidence>
<organism evidence="10 11">
    <name type="scientific">Cytobacillus horneckiae</name>
    <dbReference type="NCBI Taxonomy" id="549687"/>
    <lineage>
        <taxon>Bacteria</taxon>
        <taxon>Bacillati</taxon>
        <taxon>Bacillota</taxon>
        <taxon>Bacilli</taxon>
        <taxon>Bacillales</taxon>
        <taxon>Bacillaceae</taxon>
        <taxon>Cytobacillus</taxon>
    </lineage>
</organism>
<dbReference type="EMBL" id="PISD01000040">
    <property type="protein sequence ID" value="PKG27609.1"/>
    <property type="molecule type" value="Genomic_DNA"/>
</dbReference>
<evidence type="ECO:0000313" key="11">
    <source>
        <dbReference type="Proteomes" id="UP000233343"/>
    </source>
</evidence>
<dbReference type="PANTHER" id="PTHR30294:SF38">
    <property type="entry name" value="TRANSPORT PERMEASE PROTEIN"/>
    <property type="match status" value="1"/>
</dbReference>